<proteinExistence type="predicted"/>
<dbReference type="EMBL" id="JBFDAA010000023">
    <property type="protein sequence ID" value="KAL1110100.1"/>
    <property type="molecule type" value="Genomic_DNA"/>
</dbReference>
<dbReference type="InterPro" id="IPR036236">
    <property type="entry name" value="Znf_C2H2_sf"/>
</dbReference>
<dbReference type="AlphaFoldDB" id="A0ABD0XUE4"/>
<organism evidence="3 4">
    <name type="scientific">Ranatra chinensis</name>
    <dbReference type="NCBI Taxonomy" id="642074"/>
    <lineage>
        <taxon>Eukaryota</taxon>
        <taxon>Metazoa</taxon>
        <taxon>Ecdysozoa</taxon>
        <taxon>Arthropoda</taxon>
        <taxon>Hexapoda</taxon>
        <taxon>Insecta</taxon>
        <taxon>Pterygota</taxon>
        <taxon>Neoptera</taxon>
        <taxon>Paraneoptera</taxon>
        <taxon>Hemiptera</taxon>
        <taxon>Heteroptera</taxon>
        <taxon>Panheteroptera</taxon>
        <taxon>Nepomorpha</taxon>
        <taxon>Nepidae</taxon>
        <taxon>Ranatrinae</taxon>
        <taxon>Ranatra</taxon>
    </lineage>
</organism>
<protein>
    <recommendedName>
        <fullName evidence="2">C2H2-type domain-containing protein</fullName>
    </recommendedName>
</protein>
<dbReference type="PROSITE" id="PS00028">
    <property type="entry name" value="ZINC_FINGER_C2H2_1"/>
    <property type="match status" value="1"/>
</dbReference>
<dbReference type="SUPFAM" id="SSF57667">
    <property type="entry name" value="beta-beta-alpha zinc fingers"/>
    <property type="match status" value="1"/>
</dbReference>
<keyword evidence="1" id="KW-0863">Zinc-finger</keyword>
<sequence>TSPCLTKAVATSTKPVECNLCHRKFKNIPALNGHMRLHGGYFKKDSESKKNEKKEVTGPPLQTASISVRALIEEKIIQKRITNPSLATHTQTNLTYSSMYRVWFFFVLEL</sequence>
<dbReference type="SMART" id="SM00355">
    <property type="entry name" value="ZnF_C2H2"/>
    <property type="match status" value="1"/>
</dbReference>
<dbReference type="PROSITE" id="PS50157">
    <property type="entry name" value="ZINC_FINGER_C2H2_2"/>
    <property type="match status" value="1"/>
</dbReference>
<keyword evidence="4" id="KW-1185">Reference proteome</keyword>
<gene>
    <name evidence="3" type="ORF">AAG570_008177</name>
</gene>
<dbReference type="Gene3D" id="3.30.160.60">
    <property type="entry name" value="Classic Zinc Finger"/>
    <property type="match status" value="1"/>
</dbReference>
<evidence type="ECO:0000259" key="2">
    <source>
        <dbReference type="PROSITE" id="PS50157"/>
    </source>
</evidence>
<dbReference type="InterPro" id="IPR013087">
    <property type="entry name" value="Znf_C2H2_type"/>
</dbReference>
<feature type="domain" description="C2H2-type" evidence="2">
    <location>
        <begin position="16"/>
        <end position="43"/>
    </location>
</feature>
<evidence type="ECO:0000313" key="4">
    <source>
        <dbReference type="Proteomes" id="UP001558652"/>
    </source>
</evidence>
<evidence type="ECO:0000313" key="3">
    <source>
        <dbReference type="EMBL" id="KAL1110100.1"/>
    </source>
</evidence>
<accession>A0ABD0XUE4</accession>
<reference evidence="3 4" key="1">
    <citation type="submission" date="2024-07" db="EMBL/GenBank/DDBJ databases">
        <title>Chromosome-level genome assembly of the water stick insect Ranatra chinensis (Heteroptera: Nepidae).</title>
        <authorList>
            <person name="Liu X."/>
        </authorList>
    </citation>
    <scope>NUCLEOTIDE SEQUENCE [LARGE SCALE GENOMIC DNA]</scope>
    <source>
        <strain evidence="3">Cailab_2021Rc</strain>
        <tissue evidence="3">Muscle</tissue>
    </source>
</reference>
<dbReference type="GO" id="GO:0008270">
    <property type="term" value="F:zinc ion binding"/>
    <property type="evidence" value="ECO:0007669"/>
    <property type="project" value="UniProtKB-KW"/>
</dbReference>
<feature type="non-terminal residue" evidence="3">
    <location>
        <position position="1"/>
    </location>
</feature>
<dbReference type="Proteomes" id="UP001558652">
    <property type="component" value="Unassembled WGS sequence"/>
</dbReference>
<name>A0ABD0XUE4_9HEMI</name>
<comment type="caution">
    <text evidence="3">The sequence shown here is derived from an EMBL/GenBank/DDBJ whole genome shotgun (WGS) entry which is preliminary data.</text>
</comment>
<evidence type="ECO:0000256" key="1">
    <source>
        <dbReference type="PROSITE-ProRule" id="PRU00042"/>
    </source>
</evidence>
<keyword evidence="1" id="KW-0479">Metal-binding</keyword>
<keyword evidence="1" id="KW-0862">Zinc</keyword>